<feature type="coiled-coil region" evidence="1">
    <location>
        <begin position="119"/>
        <end position="153"/>
    </location>
</feature>
<dbReference type="GO" id="GO:1990281">
    <property type="term" value="C:efflux pump complex"/>
    <property type="evidence" value="ECO:0007669"/>
    <property type="project" value="TreeGrafter"/>
</dbReference>
<dbReference type="EMBL" id="FWFQ01000033">
    <property type="protein sequence ID" value="SLN62964.1"/>
    <property type="molecule type" value="Genomic_DNA"/>
</dbReference>
<feature type="domain" description="Multidrug resistance protein MdtA-like barrel-sandwich hybrid" evidence="2">
    <location>
        <begin position="76"/>
        <end position="261"/>
    </location>
</feature>
<reference evidence="3 4" key="1">
    <citation type="submission" date="2017-03" db="EMBL/GenBank/DDBJ databases">
        <authorList>
            <person name="Afonso C.L."/>
            <person name="Miller P.J."/>
            <person name="Scott M.A."/>
            <person name="Spackman E."/>
            <person name="Goraichik I."/>
            <person name="Dimitrov K.M."/>
            <person name="Suarez D.L."/>
            <person name="Swayne D.E."/>
        </authorList>
    </citation>
    <scope>NUCLEOTIDE SEQUENCE [LARGE SCALE GENOMIC DNA]</scope>
    <source>
        <strain evidence="3 4">CECT 7680</strain>
    </source>
</reference>
<dbReference type="InterPro" id="IPR058625">
    <property type="entry name" value="MdtA-like_BSH"/>
</dbReference>
<dbReference type="SUPFAM" id="SSF111369">
    <property type="entry name" value="HlyD-like secretion proteins"/>
    <property type="match status" value="2"/>
</dbReference>
<dbReference type="PANTHER" id="PTHR30469">
    <property type="entry name" value="MULTIDRUG RESISTANCE PROTEIN MDTA"/>
    <property type="match status" value="1"/>
</dbReference>
<sequence length="485" mass="52255">MRFLGRSLMGLFLLALTLGLFAWAGNTVYTAIEAKRAEERRERPARERVFAAGVMQVVPGEEIPVLTTFGEVRSRRTLDIRAAASGRIVEMADAFEEGGRVQAGDFLLRIDPADAEAALARARADLAEAQAEVRDAERGLGLAQDELDSAEQQFALRSAALQRQQSLKERGVGTDSAVETAALAEAAARQQVVSRRQSLAQAEARADLSKTRLNRAQITVAEAERKLADTEIHAGFTGLLGDVSVVEGGLVANNERLATLTDPEALEVSFRVSTADYVRLLDAEGRLIGAPVRVTLDVLGLDLTTAGIISRESAAVGEGQTGRMLFARLDSPAGFRPGDFVTVAIEEPALRGVARVPSSALNAAEQVLVLSEDDRLEEASVELLRRQGDEVLIRAPAIHGREIVAERSPVLGAGIKVRPIRPENAEIPEAPELVTLTEERRAKLVAFVQGNARMPAEVKQRILGQLEAPQVPARVLERLESRMGG</sequence>
<evidence type="ECO:0000313" key="4">
    <source>
        <dbReference type="Proteomes" id="UP000193409"/>
    </source>
</evidence>
<dbReference type="RefSeq" id="WP_085869812.1">
    <property type="nucleotide sequence ID" value="NZ_FWFQ01000033.1"/>
</dbReference>
<dbReference type="Gene3D" id="1.10.287.470">
    <property type="entry name" value="Helix hairpin bin"/>
    <property type="match status" value="1"/>
</dbReference>
<organism evidence="3 4">
    <name type="scientific">Pseudoruegeria aquimaris</name>
    <dbReference type="NCBI Taxonomy" id="393663"/>
    <lineage>
        <taxon>Bacteria</taxon>
        <taxon>Pseudomonadati</taxon>
        <taxon>Pseudomonadota</taxon>
        <taxon>Alphaproteobacteria</taxon>
        <taxon>Rhodobacterales</taxon>
        <taxon>Roseobacteraceae</taxon>
        <taxon>Pseudoruegeria</taxon>
    </lineage>
</organism>
<accession>A0A1Y5TFY5</accession>
<dbReference type="OrthoDB" id="7626141at2"/>
<feature type="coiled-coil region" evidence="1">
    <location>
        <begin position="199"/>
        <end position="233"/>
    </location>
</feature>
<protein>
    <submittedName>
        <fullName evidence="3">Multidrug resistance protein MdtE</fullName>
    </submittedName>
</protein>
<keyword evidence="1" id="KW-0175">Coiled coil</keyword>
<dbReference type="GO" id="GO:0015562">
    <property type="term" value="F:efflux transmembrane transporter activity"/>
    <property type="evidence" value="ECO:0007669"/>
    <property type="project" value="TreeGrafter"/>
</dbReference>
<evidence type="ECO:0000259" key="2">
    <source>
        <dbReference type="Pfam" id="PF25917"/>
    </source>
</evidence>
<dbReference type="Gene3D" id="2.40.420.20">
    <property type="match status" value="1"/>
</dbReference>
<evidence type="ECO:0000256" key="1">
    <source>
        <dbReference type="SAM" id="Coils"/>
    </source>
</evidence>
<dbReference type="Pfam" id="PF25917">
    <property type="entry name" value="BSH_RND"/>
    <property type="match status" value="1"/>
</dbReference>
<evidence type="ECO:0000313" key="3">
    <source>
        <dbReference type="EMBL" id="SLN62964.1"/>
    </source>
</evidence>
<gene>
    <name evidence="3" type="primary">mdtE</name>
    <name evidence="3" type="ORF">PSA7680_03322</name>
</gene>
<dbReference type="Gene3D" id="2.40.30.170">
    <property type="match status" value="1"/>
</dbReference>
<dbReference type="PANTHER" id="PTHR30469:SF15">
    <property type="entry name" value="HLYD FAMILY OF SECRETION PROTEINS"/>
    <property type="match status" value="1"/>
</dbReference>
<dbReference type="Gene3D" id="2.40.50.100">
    <property type="match status" value="1"/>
</dbReference>
<proteinExistence type="predicted"/>
<dbReference type="AlphaFoldDB" id="A0A1Y5TFY5"/>
<dbReference type="Proteomes" id="UP000193409">
    <property type="component" value="Unassembled WGS sequence"/>
</dbReference>
<keyword evidence="4" id="KW-1185">Reference proteome</keyword>
<name>A0A1Y5TFY5_9RHOB</name>